<reference evidence="1" key="1">
    <citation type="submission" date="2020-10" db="EMBL/GenBank/DDBJ databases">
        <authorList>
            <person name="Kikuchi T."/>
        </authorList>
    </citation>
    <scope>NUCLEOTIDE SEQUENCE</scope>
    <source>
        <strain evidence="1">NKZ352</strain>
    </source>
</reference>
<name>A0A8S1H844_9PELO</name>
<dbReference type="AlphaFoldDB" id="A0A8S1H844"/>
<accession>A0A8S1H844</accession>
<evidence type="ECO:0000313" key="1">
    <source>
        <dbReference type="EMBL" id="CAD6191963.1"/>
    </source>
</evidence>
<protein>
    <submittedName>
        <fullName evidence="1">Uncharacterized protein</fullName>
    </submittedName>
</protein>
<sequence length="133" mass="14909">MNPYAANYGTNFVTLARIMLKLVSSTTRQRSATSDSNGHLVNTACLLSAARAVHNIRRRDHTNYEAFAKITLGWLVRGHQQLAVYIAFDGSALKVSRLLNKLFKSAKDNAFGHASLFFRQHATVAAWRQRRCS</sequence>
<comment type="caution">
    <text evidence="1">The sequence shown here is derived from an EMBL/GenBank/DDBJ whole genome shotgun (WGS) entry which is preliminary data.</text>
</comment>
<gene>
    <name evidence="1" type="ORF">CAUJ_LOCUS7882</name>
</gene>
<proteinExistence type="predicted"/>
<keyword evidence="2" id="KW-1185">Reference proteome</keyword>
<dbReference type="Proteomes" id="UP000835052">
    <property type="component" value="Unassembled WGS sequence"/>
</dbReference>
<organism evidence="1 2">
    <name type="scientific">Caenorhabditis auriculariae</name>
    <dbReference type="NCBI Taxonomy" id="2777116"/>
    <lineage>
        <taxon>Eukaryota</taxon>
        <taxon>Metazoa</taxon>
        <taxon>Ecdysozoa</taxon>
        <taxon>Nematoda</taxon>
        <taxon>Chromadorea</taxon>
        <taxon>Rhabditida</taxon>
        <taxon>Rhabditina</taxon>
        <taxon>Rhabditomorpha</taxon>
        <taxon>Rhabditoidea</taxon>
        <taxon>Rhabditidae</taxon>
        <taxon>Peloderinae</taxon>
        <taxon>Caenorhabditis</taxon>
    </lineage>
</organism>
<dbReference type="EMBL" id="CAJGYM010000024">
    <property type="protein sequence ID" value="CAD6191963.1"/>
    <property type="molecule type" value="Genomic_DNA"/>
</dbReference>
<evidence type="ECO:0000313" key="2">
    <source>
        <dbReference type="Proteomes" id="UP000835052"/>
    </source>
</evidence>